<dbReference type="PROSITE" id="PS51900">
    <property type="entry name" value="CB"/>
    <property type="match status" value="1"/>
</dbReference>
<evidence type="ECO:0000256" key="5">
    <source>
        <dbReference type="PROSITE-ProRule" id="PRU01248"/>
    </source>
</evidence>
<dbReference type="SUPFAM" id="SSF56349">
    <property type="entry name" value="DNA breaking-rejoining enzymes"/>
    <property type="match status" value="1"/>
</dbReference>
<feature type="domain" description="Core-binding (CB)" evidence="7">
    <location>
        <begin position="54"/>
        <end position="149"/>
    </location>
</feature>
<evidence type="ECO:0000256" key="3">
    <source>
        <dbReference type="ARBA" id="ARBA00023125"/>
    </source>
</evidence>
<dbReference type="RefSeq" id="WP_204734751.1">
    <property type="nucleotide sequence ID" value="NZ_JAVDWE010000014.1"/>
</dbReference>
<dbReference type="EMBL" id="JAVDWE010000014">
    <property type="protein sequence ID" value="MDR7096540.1"/>
    <property type="molecule type" value="Genomic_DNA"/>
</dbReference>
<dbReference type="Pfam" id="PF02899">
    <property type="entry name" value="Phage_int_SAM_1"/>
    <property type="match status" value="1"/>
</dbReference>
<organism evidence="8 9">
    <name type="scientific">Hydrogenophaga laconesensis</name>
    <dbReference type="NCBI Taxonomy" id="1805971"/>
    <lineage>
        <taxon>Bacteria</taxon>
        <taxon>Pseudomonadati</taxon>
        <taxon>Pseudomonadota</taxon>
        <taxon>Betaproteobacteria</taxon>
        <taxon>Burkholderiales</taxon>
        <taxon>Comamonadaceae</taxon>
        <taxon>Hydrogenophaga</taxon>
    </lineage>
</organism>
<dbReference type="CDD" id="cd00397">
    <property type="entry name" value="DNA_BRE_C"/>
    <property type="match status" value="1"/>
</dbReference>
<keyword evidence="3 5" id="KW-0238">DNA-binding</keyword>
<dbReference type="InterPro" id="IPR044068">
    <property type="entry name" value="CB"/>
</dbReference>
<evidence type="ECO:0000259" key="6">
    <source>
        <dbReference type="PROSITE" id="PS51898"/>
    </source>
</evidence>
<protein>
    <submittedName>
        <fullName evidence="8">Site-specific recombinase XerD</fullName>
    </submittedName>
</protein>
<keyword evidence="2" id="KW-0229">DNA integration</keyword>
<evidence type="ECO:0000259" key="7">
    <source>
        <dbReference type="PROSITE" id="PS51900"/>
    </source>
</evidence>
<evidence type="ECO:0000256" key="4">
    <source>
        <dbReference type="ARBA" id="ARBA00023172"/>
    </source>
</evidence>
<reference evidence="8 9" key="1">
    <citation type="submission" date="2023-07" db="EMBL/GenBank/DDBJ databases">
        <title>Sorghum-associated microbial communities from plants grown in Nebraska, USA.</title>
        <authorList>
            <person name="Schachtman D."/>
        </authorList>
    </citation>
    <scope>NUCLEOTIDE SEQUENCE [LARGE SCALE GENOMIC DNA]</scope>
    <source>
        <strain evidence="8 9">BE240</strain>
    </source>
</reference>
<accession>A0ABU1VGV0</accession>
<dbReference type="Gene3D" id="1.10.443.10">
    <property type="entry name" value="Intergrase catalytic core"/>
    <property type="match status" value="1"/>
</dbReference>
<comment type="caution">
    <text evidence="8">The sequence shown here is derived from an EMBL/GenBank/DDBJ whole genome shotgun (WGS) entry which is preliminary data.</text>
</comment>
<dbReference type="PANTHER" id="PTHR30349:SF41">
    <property type="entry name" value="INTEGRASE_RECOMBINASE PROTEIN MJ0367-RELATED"/>
    <property type="match status" value="1"/>
</dbReference>
<dbReference type="PROSITE" id="PS51898">
    <property type="entry name" value="TYR_RECOMBINASE"/>
    <property type="match status" value="1"/>
</dbReference>
<sequence length="484" mass="54513">MDKQIGYGRWKAPADVMARAMARMRERERAGGPRKAVIGSGKEALAEAIRRYPNDPLRQLAMFLDASPLPALIGRAREVSAKTRTNHGDMLRGAIGDLKAINMKVQRLDQLNRRQVMALAAYWTHEKGQTPGTVANKLSALRKFFTQVGRQDVVPKREALYEALAVTGVSQQMVTRQQVALDTKAWTPKGVVPLEVIEEVRETYPHEALLMELMLAWGLRVSEALGLRPHSSDTPNFLLVHRETKGGRWRKVPYMKDAQKAAYQRDVLNRCRQWAEKSRRLEMGYPKLTLQQARSRLYNVMAEIGVTLEQRGVVCHGLRHEFAGDMFFDITRHRPPSENGADSDWYKQNKTLVADAYQQVSEALGHWRREISSAYLGSPTKMSKAQRERMEQSMQLIAGNPDVKQGLVAAGVEQFWITGPAADGVLLRAGEAMQVAGRFQEGWTAENLKQVHEVLRAGVARPIQFVVSLEAQPQGETLEIFLDR</sequence>
<dbReference type="Proteomes" id="UP001265550">
    <property type="component" value="Unassembled WGS sequence"/>
</dbReference>
<dbReference type="InterPro" id="IPR004107">
    <property type="entry name" value="Integrase_SAM-like_N"/>
</dbReference>
<evidence type="ECO:0000256" key="1">
    <source>
        <dbReference type="ARBA" id="ARBA00008857"/>
    </source>
</evidence>
<evidence type="ECO:0000256" key="2">
    <source>
        <dbReference type="ARBA" id="ARBA00022908"/>
    </source>
</evidence>
<feature type="domain" description="Tyr recombinase" evidence="6">
    <location>
        <begin position="181"/>
        <end position="372"/>
    </location>
</feature>
<dbReference type="Pfam" id="PF00589">
    <property type="entry name" value="Phage_integrase"/>
    <property type="match status" value="1"/>
</dbReference>
<comment type="similarity">
    <text evidence="1">Belongs to the 'phage' integrase family.</text>
</comment>
<keyword evidence="9" id="KW-1185">Reference proteome</keyword>
<dbReference type="InterPro" id="IPR002104">
    <property type="entry name" value="Integrase_catalytic"/>
</dbReference>
<dbReference type="InterPro" id="IPR011010">
    <property type="entry name" value="DNA_brk_join_enz"/>
</dbReference>
<dbReference type="InterPro" id="IPR050090">
    <property type="entry name" value="Tyrosine_recombinase_XerCD"/>
</dbReference>
<name>A0ABU1VGV0_9BURK</name>
<gene>
    <name evidence="8" type="ORF">J2X09_004297</name>
</gene>
<keyword evidence="4" id="KW-0233">DNA recombination</keyword>
<proteinExistence type="inferred from homology"/>
<evidence type="ECO:0000313" key="9">
    <source>
        <dbReference type="Proteomes" id="UP001265550"/>
    </source>
</evidence>
<evidence type="ECO:0000313" key="8">
    <source>
        <dbReference type="EMBL" id="MDR7096540.1"/>
    </source>
</evidence>
<dbReference type="PANTHER" id="PTHR30349">
    <property type="entry name" value="PHAGE INTEGRASE-RELATED"/>
    <property type="match status" value="1"/>
</dbReference>
<dbReference type="InterPro" id="IPR013762">
    <property type="entry name" value="Integrase-like_cat_sf"/>
</dbReference>